<keyword evidence="6" id="KW-1185">Reference proteome</keyword>
<name>K4KED0_SIMAS</name>
<gene>
    <name evidence="5" type="ordered locus">M5M_00145</name>
</gene>
<evidence type="ECO:0000256" key="3">
    <source>
        <dbReference type="ARBA" id="ARBA00023235"/>
    </source>
</evidence>
<dbReference type="InterPro" id="IPR029000">
    <property type="entry name" value="Cyclophilin-like_dom_sf"/>
</dbReference>
<dbReference type="SUPFAM" id="SSF50891">
    <property type="entry name" value="Cyclophilin-like"/>
    <property type="match status" value="1"/>
</dbReference>
<dbReference type="CDD" id="cd00317">
    <property type="entry name" value="cyclophilin"/>
    <property type="match status" value="1"/>
</dbReference>
<dbReference type="Pfam" id="PF00160">
    <property type="entry name" value="Pro_isomerase"/>
    <property type="match status" value="1"/>
</dbReference>
<feature type="domain" description="PPIase cyclophilin-type" evidence="4">
    <location>
        <begin position="37"/>
        <end position="218"/>
    </location>
</feature>
<evidence type="ECO:0000259" key="4">
    <source>
        <dbReference type="PROSITE" id="PS50072"/>
    </source>
</evidence>
<evidence type="ECO:0000313" key="6">
    <source>
        <dbReference type="Proteomes" id="UP000000466"/>
    </source>
</evidence>
<dbReference type="eggNOG" id="COG0652">
    <property type="taxonomic scope" value="Bacteria"/>
</dbReference>
<evidence type="ECO:0000256" key="1">
    <source>
        <dbReference type="ARBA" id="ARBA00013194"/>
    </source>
</evidence>
<dbReference type="GO" id="GO:0003755">
    <property type="term" value="F:peptidyl-prolyl cis-trans isomerase activity"/>
    <property type="evidence" value="ECO:0007669"/>
    <property type="project" value="UniProtKB-KW"/>
</dbReference>
<dbReference type="Gene3D" id="2.40.100.10">
    <property type="entry name" value="Cyclophilin-like"/>
    <property type="match status" value="1"/>
</dbReference>
<keyword evidence="3 5" id="KW-0413">Isomerase</keyword>
<dbReference type="EMBL" id="CP003746">
    <property type="protein sequence ID" value="AFU97266.1"/>
    <property type="molecule type" value="Genomic_DNA"/>
</dbReference>
<dbReference type="KEGG" id="saga:M5M_00145"/>
<dbReference type="Proteomes" id="UP000000466">
    <property type="component" value="Chromosome"/>
</dbReference>
<dbReference type="InterPro" id="IPR002130">
    <property type="entry name" value="Cyclophilin-type_PPIase_dom"/>
</dbReference>
<dbReference type="InterPro" id="IPR044665">
    <property type="entry name" value="E_coli_cyclophilin_A-like"/>
</dbReference>
<dbReference type="HOGENOM" id="CLU_068027_1_0_6"/>
<evidence type="ECO:0000313" key="5">
    <source>
        <dbReference type="EMBL" id="AFU97266.1"/>
    </source>
</evidence>
<dbReference type="PANTHER" id="PTHR43246">
    <property type="entry name" value="PEPTIDYL-PROLYL CIS-TRANS ISOMERASE CYP38, CHLOROPLASTIC"/>
    <property type="match status" value="1"/>
</dbReference>
<dbReference type="AlphaFoldDB" id="K4KED0"/>
<dbReference type="STRING" id="1117647.M5M_00145"/>
<evidence type="ECO:0000256" key="2">
    <source>
        <dbReference type="ARBA" id="ARBA00023110"/>
    </source>
</evidence>
<accession>K4KED0</accession>
<sequence>MWGVCLGFVVFLSGPVSGQSFRPIEQANLWYLYLDTGMVVIELNDRYAPKTSARIRELSGAGFYNGKSFYRVIEGFVAQAGANGNSPGMLPLRLEANVKLTARDPLQLVQRPDMFAPITGFWRGFAVGVGQDQRTSWLLHCPGAVGMSRADDPDSATTDFYIVIGQAPRYLDNIMTLFGRVVWGMDKVQQILRAKPESDGMLAAGDPQTKIRWAAVGSALPAEQRIALSVEQTEGEDFEQKLADRRARAHPFFFQKPPAVLDACQVPIAVRRA</sequence>
<dbReference type="PROSITE" id="PS50072">
    <property type="entry name" value="CSA_PPIASE_2"/>
    <property type="match status" value="1"/>
</dbReference>
<protein>
    <recommendedName>
        <fullName evidence="1">peptidylprolyl isomerase</fullName>
        <ecNumber evidence="1">5.2.1.8</ecNumber>
    </recommendedName>
</protein>
<dbReference type="EC" id="5.2.1.8" evidence="1"/>
<reference evidence="5 6" key="1">
    <citation type="journal article" date="2013" name="Genome Announc.">
        <title>Complete genome sequence of Simiduia agarivorans SA1(T), a marine bacterium able to degrade a variety of polysaccharides.</title>
        <authorList>
            <person name="Lin S.Y."/>
            <person name="Shieh W.Y."/>
            <person name="Chen J.S."/>
            <person name="Tang S.L."/>
        </authorList>
    </citation>
    <scope>NUCLEOTIDE SEQUENCE [LARGE SCALE GENOMIC DNA]</scope>
    <source>
        <strain evidence="6">DSM 21679 / JCM 13881 / BCRC 17597 / SA1</strain>
    </source>
</reference>
<organism evidence="5 6">
    <name type="scientific">Simiduia agarivorans (strain DSM 21679 / JCM 13881 / BCRC 17597 / SA1)</name>
    <dbReference type="NCBI Taxonomy" id="1117647"/>
    <lineage>
        <taxon>Bacteria</taxon>
        <taxon>Pseudomonadati</taxon>
        <taxon>Pseudomonadota</taxon>
        <taxon>Gammaproteobacteria</taxon>
        <taxon>Cellvibrionales</taxon>
        <taxon>Cellvibrionaceae</taxon>
        <taxon>Simiduia</taxon>
    </lineage>
</organism>
<keyword evidence="2" id="KW-0697">Rotamase</keyword>
<proteinExistence type="predicted"/>